<dbReference type="Pfam" id="PF22561">
    <property type="entry name" value="HisKin-conflict"/>
    <property type="match status" value="1"/>
</dbReference>
<sequence>MNDFVTEFLKIGNFSSRQKDKMIELIAKDLTKQKVGETTENVPVSVIEPDEKSDKSKDKDYLGETFKDYNNPFGEKSLSKFLLAYNQDPLLKYTWHSIDSETIDYKDEILAVKEYIKKLSGSSEYSVREHQRLLLEKFEILNNKYYADSQAKTLLKVYLSGTNFKEEKKEWSSNRIDINWASEQLLKWSDENPDCVPNASGELKQQQNGKIFKLPKQFNSYMNGKRVRDFSELIIHCKNLFHIRTDNSLKSILEYNIANNENWKTNFDFQFKNFAENIVLFTDVDKLVQFFREYINSIETYFSEEYKTEQKQKIILSFIEETGGFVYFTIHHIHPEKPFYGKSSESTIDRRGNTLTSMIKKINGICELYLESDFENETSYRINLWNGEWNDGAKKYTPKLMKKEKIEKVNGVKHILKFKR</sequence>
<evidence type="ECO:0000313" key="2">
    <source>
        <dbReference type="EMBL" id="CEN44429.1"/>
    </source>
</evidence>
<keyword evidence="3" id="KW-1185">Reference proteome</keyword>
<dbReference type="AlphaFoldDB" id="A0A0B7I0V0"/>
<organism evidence="2 3">
    <name type="scientific">Capnocytophaga canis</name>
    <dbReference type="NCBI Taxonomy" id="1848903"/>
    <lineage>
        <taxon>Bacteria</taxon>
        <taxon>Pseudomonadati</taxon>
        <taxon>Bacteroidota</taxon>
        <taxon>Flavobacteriia</taxon>
        <taxon>Flavobacteriales</taxon>
        <taxon>Flavobacteriaceae</taxon>
        <taxon>Capnocytophaga</taxon>
    </lineage>
</organism>
<proteinExistence type="predicted"/>
<reference evidence="2 3" key="1">
    <citation type="submission" date="2015-01" db="EMBL/GenBank/DDBJ databases">
        <authorList>
            <person name="Xiang T."/>
            <person name="Song Y."/>
            <person name="Huang L."/>
            <person name="Wang B."/>
            <person name="Wu P."/>
        </authorList>
    </citation>
    <scope>NUCLEOTIDE SEQUENCE [LARGE SCALE GENOMIC DNA]</scope>
    <source>
        <strain evidence="2 3">CcD38</strain>
    </source>
</reference>
<accession>A0A0B7I0V0</accession>
<evidence type="ECO:0000259" key="1">
    <source>
        <dbReference type="Pfam" id="PF22561"/>
    </source>
</evidence>
<feature type="domain" description="Histidine Kinase" evidence="1">
    <location>
        <begin position="72"/>
        <end position="419"/>
    </location>
</feature>
<evidence type="ECO:0000313" key="3">
    <source>
        <dbReference type="Proteomes" id="UP000045051"/>
    </source>
</evidence>
<dbReference type="EMBL" id="CDOI01000090">
    <property type="protein sequence ID" value="CEN44429.1"/>
    <property type="molecule type" value="Genomic_DNA"/>
</dbReference>
<protein>
    <recommendedName>
        <fullName evidence="1">Histidine Kinase domain-containing protein</fullName>
    </recommendedName>
</protein>
<gene>
    <name evidence="2" type="ORF">CCAND38_180031</name>
</gene>
<dbReference type="RefSeq" id="WP_042343636.1">
    <property type="nucleotide sequence ID" value="NZ_CDOI01000090.1"/>
</dbReference>
<dbReference type="Proteomes" id="UP000045051">
    <property type="component" value="Unassembled WGS sequence"/>
</dbReference>
<name>A0A0B7I0V0_9FLAO</name>
<dbReference type="InterPro" id="IPR054731">
    <property type="entry name" value="HisKin-conflict"/>
</dbReference>